<accession>A0A8X6HGE8</accession>
<proteinExistence type="predicted"/>
<comment type="caution">
    <text evidence="1">The sequence shown here is derived from an EMBL/GenBank/DDBJ whole genome shotgun (WGS) entry which is preliminary data.</text>
</comment>
<dbReference type="EMBL" id="BMAO01013078">
    <property type="protein sequence ID" value="GFQ86139.1"/>
    <property type="molecule type" value="Genomic_DNA"/>
</dbReference>
<evidence type="ECO:0000313" key="2">
    <source>
        <dbReference type="Proteomes" id="UP000887116"/>
    </source>
</evidence>
<organism evidence="1 2">
    <name type="scientific">Trichonephila clavata</name>
    <name type="common">Joro spider</name>
    <name type="synonym">Nephila clavata</name>
    <dbReference type="NCBI Taxonomy" id="2740835"/>
    <lineage>
        <taxon>Eukaryota</taxon>
        <taxon>Metazoa</taxon>
        <taxon>Ecdysozoa</taxon>
        <taxon>Arthropoda</taxon>
        <taxon>Chelicerata</taxon>
        <taxon>Arachnida</taxon>
        <taxon>Araneae</taxon>
        <taxon>Araneomorphae</taxon>
        <taxon>Entelegynae</taxon>
        <taxon>Araneoidea</taxon>
        <taxon>Nephilidae</taxon>
        <taxon>Trichonephila</taxon>
    </lineage>
</organism>
<dbReference type="Proteomes" id="UP000887116">
    <property type="component" value="Unassembled WGS sequence"/>
</dbReference>
<keyword evidence="2" id="KW-1185">Reference proteome</keyword>
<reference evidence="1" key="1">
    <citation type="submission" date="2020-07" db="EMBL/GenBank/DDBJ databases">
        <title>Multicomponent nature underlies the extraordinary mechanical properties of spider dragline silk.</title>
        <authorList>
            <person name="Kono N."/>
            <person name="Nakamura H."/>
            <person name="Mori M."/>
            <person name="Yoshida Y."/>
            <person name="Ohtoshi R."/>
            <person name="Malay A.D."/>
            <person name="Moran D.A.P."/>
            <person name="Tomita M."/>
            <person name="Numata K."/>
            <person name="Arakawa K."/>
        </authorList>
    </citation>
    <scope>NUCLEOTIDE SEQUENCE</scope>
</reference>
<dbReference type="AlphaFoldDB" id="A0A8X6HGE8"/>
<evidence type="ECO:0000313" key="1">
    <source>
        <dbReference type="EMBL" id="GFQ86139.1"/>
    </source>
</evidence>
<gene>
    <name evidence="1" type="ORF">TNCT_348941</name>
</gene>
<name>A0A8X6HGE8_TRICU</name>
<sequence length="164" mass="18861">MALKLNLSMIRHRIKCHYSTGNILGSSSLRVAAFNTTATPTNATRGNSLRIATASTTYLTHVTYSFKAISLPHRSSKFKSQHLFTNCKCRESYGTRRSQNDTYSAKCNSKYRFITEQCPDFIWLPSSSEIRTNLRSDIRDCRNRILLGCQECNSQRYRYMKALH</sequence>
<protein>
    <submittedName>
        <fullName evidence="1">Uncharacterized protein</fullName>
    </submittedName>
</protein>